<evidence type="ECO:0000313" key="2">
    <source>
        <dbReference type="EMBL" id="APE29724.1"/>
    </source>
</evidence>
<dbReference type="RefSeq" id="WP_071941713.1">
    <property type="nucleotide sequence ID" value="NZ_CP018139.1"/>
</dbReference>
<proteinExistence type="predicted"/>
<dbReference type="OrthoDB" id="527247at2"/>
<dbReference type="EMBL" id="CP018139">
    <property type="protein sequence ID" value="APE29724.1"/>
    <property type="molecule type" value="Genomic_DNA"/>
</dbReference>
<dbReference type="InterPro" id="IPR025351">
    <property type="entry name" value="Pvc16_N"/>
</dbReference>
<keyword evidence="3" id="KW-1185">Reference proteome</keyword>
<dbReference type="Pfam" id="PF14065">
    <property type="entry name" value="Pvc16_N"/>
    <property type="match status" value="1"/>
</dbReference>
<feature type="domain" description="Pvc16 N-terminal" evidence="1">
    <location>
        <begin position="13"/>
        <end position="185"/>
    </location>
</feature>
<dbReference type="AlphaFoldDB" id="A0A1J0VCI3"/>
<organism evidence="2 3">
    <name type="scientific">Halomonas aestuarii</name>
    <dbReference type="NCBI Taxonomy" id="1897729"/>
    <lineage>
        <taxon>Bacteria</taxon>
        <taxon>Pseudomonadati</taxon>
        <taxon>Pseudomonadota</taxon>
        <taxon>Gammaproteobacteria</taxon>
        <taxon>Oceanospirillales</taxon>
        <taxon>Halomonadaceae</taxon>
        <taxon>Halomonas</taxon>
    </lineage>
</organism>
<dbReference type="Proteomes" id="UP000181985">
    <property type="component" value="Chromosome"/>
</dbReference>
<name>A0A1J0VCI3_9GAMM</name>
<accession>A0A1J0VCI3</accession>
<protein>
    <recommendedName>
        <fullName evidence="1">Pvc16 N-terminal domain-containing protein</fullName>
    </recommendedName>
</protein>
<reference evidence="3" key="1">
    <citation type="submission" date="2016-11" db="EMBL/GenBank/DDBJ databases">
        <title>Halolamina sediminis sp. nov., an extremely halophilic archaeon isolated from solar salt.</title>
        <authorList>
            <person name="Koh H.-W."/>
            <person name="Rani S."/>
            <person name="Park S.-J."/>
        </authorList>
    </citation>
    <scope>NUCLEOTIDE SEQUENCE [LARGE SCALE GENOMIC DNA]</scope>
    <source>
        <strain evidence="3">Hb3</strain>
    </source>
</reference>
<gene>
    <name evidence="2" type="ORF">BOX17_01365</name>
</gene>
<evidence type="ECO:0000259" key="1">
    <source>
        <dbReference type="Pfam" id="PF14065"/>
    </source>
</evidence>
<sequence length="195" mass="21513">MASYKGVQGALNALEAFFKAQLPEELSGGPTNARVSLLGSNDIANRLTGNLLGIYLHRITIDDHGRSRFFNSQGTDNSAPRPELPVNLHFLLIANANSATVEADLMSWAMVELANHSQLDISHVQDVDDDWGQAEILNITPVDITTEDLMRLWDVFESPYTSTMAYIAKTVRLRLNPQRTEGPDVVTRVLPAGRI</sequence>
<evidence type="ECO:0000313" key="3">
    <source>
        <dbReference type="Proteomes" id="UP000181985"/>
    </source>
</evidence>
<dbReference type="KEGG" id="hsi:BOX17_01365"/>